<sequence length="160" mass="18455">MAAHRPLTSGEVAMAQSVFGATLDYARVRLVRGKWWPFQPCGTAMAPCGHIHFHPDDPNWRDDFSTAEWALQGLFIHELTHVWQTQRAGRFYLPLMRHPFCRYRYTYQPGRPFLRYGLEQQAELVRHAFLQRRGIRPVRSADLAAIEGILPFSAPVRPVA</sequence>
<protein>
    <recommendedName>
        <fullName evidence="3">Vgr related protein</fullName>
    </recommendedName>
</protein>
<accession>A0ABP7S259</accession>
<dbReference type="Proteomes" id="UP001501310">
    <property type="component" value="Unassembled WGS sequence"/>
</dbReference>
<proteinExistence type="predicted"/>
<evidence type="ECO:0008006" key="3">
    <source>
        <dbReference type="Google" id="ProtNLM"/>
    </source>
</evidence>
<reference evidence="2" key="1">
    <citation type="journal article" date="2019" name="Int. J. Syst. Evol. Microbiol.">
        <title>The Global Catalogue of Microorganisms (GCM) 10K type strain sequencing project: providing services to taxonomists for standard genome sequencing and annotation.</title>
        <authorList>
            <consortium name="The Broad Institute Genomics Platform"/>
            <consortium name="The Broad Institute Genome Sequencing Center for Infectious Disease"/>
            <person name="Wu L."/>
            <person name="Ma J."/>
        </authorList>
    </citation>
    <scope>NUCLEOTIDE SEQUENCE [LARGE SCALE GENOMIC DNA]</scope>
    <source>
        <strain evidence="2">JCM 16603</strain>
    </source>
</reference>
<organism evidence="1 2">
    <name type="scientific">Sphingomonas humi</name>
    <dbReference type="NCBI Taxonomy" id="335630"/>
    <lineage>
        <taxon>Bacteria</taxon>
        <taxon>Pseudomonadati</taxon>
        <taxon>Pseudomonadota</taxon>
        <taxon>Alphaproteobacteria</taxon>
        <taxon>Sphingomonadales</taxon>
        <taxon>Sphingomonadaceae</taxon>
        <taxon>Sphingomonas</taxon>
    </lineage>
</organism>
<comment type="caution">
    <text evidence="1">The sequence shown here is derived from an EMBL/GenBank/DDBJ whole genome shotgun (WGS) entry which is preliminary data.</text>
</comment>
<evidence type="ECO:0000313" key="1">
    <source>
        <dbReference type="EMBL" id="GAA4005454.1"/>
    </source>
</evidence>
<dbReference type="EMBL" id="BAAAZD010000002">
    <property type="protein sequence ID" value="GAA4005454.1"/>
    <property type="molecule type" value="Genomic_DNA"/>
</dbReference>
<name>A0ABP7S259_9SPHN</name>
<keyword evidence="2" id="KW-1185">Reference proteome</keyword>
<gene>
    <name evidence="1" type="ORF">GCM10022211_17200</name>
</gene>
<evidence type="ECO:0000313" key="2">
    <source>
        <dbReference type="Proteomes" id="UP001501310"/>
    </source>
</evidence>
<dbReference type="RefSeq" id="WP_344709849.1">
    <property type="nucleotide sequence ID" value="NZ_BAAAZD010000002.1"/>
</dbReference>